<dbReference type="EMBL" id="RQGT01000065">
    <property type="protein sequence ID" value="TGM17142.1"/>
    <property type="molecule type" value="Genomic_DNA"/>
</dbReference>
<evidence type="ECO:0000313" key="2">
    <source>
        <dbReference type="EMBL" id="TGM17142.1"/>
    </source>
</evidence>
<sequence length="91" mass="10321">MAIIYLPTLMIGIHFIPGTTCNYEIYLDGIVIDGEKKIPLLQISNEGKSNIWVTEVHATNERCTDALFLAEKEAFKGILNKIDKRIKEKID</sequence>
<reference evidence="1" key="4">
    <citation type="journal article" date="2020" name="Int. J. Syst. Evol. Microbiol.">
        <title>Leptospira yasudae sp. nov. and Leptospira stimsonii sp. nov., two new species of the pathogenic group isolated from environmental sources.</title>
        <authorList>
            <person name="Casanovas-Massana A."/>
            <person name="Hamond C."/>
            <person name="Santos L.A."/>
            <person name="de Oliveira D."/>
            <person name="Hacker K.P."/>
            <person name="Balassiano I."/>
            <person name="Costa F."/>
            <person name="Medeiros M.A."/>
            <person name="Reis M.G."/>
            <person name="Ko A.I."/>
            <person name="Wunder E.A."/>
        </authorList>
    </citation>
    <scope>NUCLEOTIDE SEQUENCE</scope>
    <source>
        <strain evidence="1">AMB6-RJ</strain>
    </source>
</reference>
<gene>
    <name evidence="1" type="ORF">DLM78_08245</name>
    <name evidence="2" type="ORF">EHQ90_08195</name>
</gene>
<accession>A0A4R9L749</accession>
<protein>
    <submittedName>
        <fullName evidence="1">Uncharacterized protein</fullName>
    </submittedName>
</protein>
<evidence type="ECO:0000313" key="3">
    <source>
        <dbReference type="Proteomes" id="UP000266669"/>
    </source>
</evidence>
<dbReference type="RefSeq" id="WP_118981522.1">
    <property type="nucleotide sequence ID" value="NZ_QHCS01000002.1"/>
</dbReference>
<name>A0A4R9L749_9LEPT</name>
<comment type="caution">
    <text evidence="1">The sequence shown here is derived from an EMBL/GenBank/DDBJ whole genome shotgun (WGS) entry which is preliminary data.</text>
</comment>
<dbReference type="AlphaFoldDB" id="A0A4R9L749"/>
<dbReference type="Proteomes" id="UP000266669">
    <property type="component" value="Unassembled WGS sequence"/>
</dbReference>
<proteinExistence type="predicted"/>
<reference evidence="4" key="3">
    <citation type="journal article" date="2019" name="PLoS Negl. Trop. Dis.">
        <title>Revisiting the worldwide diversity of Leptospira species in the environment.</title>
        <authorList>
            <person name="Vincent A.T."/>
            <person name="Schiettekatte O."/>
            <person name="Bourhy P."/>
            <person name="Veyrier F.J."/>
            <person name="Picardeau M."/>
        </authorList>
    </citation>
    <scope>NUCLEOTIDE SEQUENCE [LARGE SCALE GENOMIC DNA]</scope>
    <source>
        <strain evidence="4">201702407</strain>
    </source>
</reference>
<dbReference type="Proteomes" id="UP000297422">
    <property type="component" value="Unassembled WGS sequence"/>
</dbReference>
<organism evidence="1 3">
    <name type="scientific">Leptospira stimsonii</name>
    <dbReference type="NCBI Taxonomy" id="2202203"/>
    <lineage>
        <taxon>Bacteria</taxon>
        <taxon>Pseudomonadati</taxon>
        <taxon>Spirochaetota</taxon>
        <taxon>Spirochaetia</taxon>
        <taxon>Leptospirales</taxon>
        <taxon>Leptospiraceae</taxon>
        <taxon>Leptospira</taxon>
    </lineage>
</organism>
<reference evidence="3" key="1">
    <citation type="submission" date="2018-05" db="EMBL/GenBank/DDBJ databases">
        <title>Leptospira yasudae sp. nov. and Leptospira stimsonii sp. nov., two pathogenic species of the genus Leptospira isolated from environmental sources.</title>
        <authorList>
            <person name="Casanovas-Massana A."/>
            <person name="Hamond C."/>
            <person name="Santos L.A."/>
            <person name="Hacker K.P."/>
            <person name="Balassiano I."/>
            <person name="Medeiros M.A."/>
            <person name="Reis M.G."/>
            <person name="Ko A.I."/>
            <person name="Wunder E.A."/>
        </authorList>
    </citation>
    <scope>NUCLEOTIDE SEQUENCE [LARGE SCALE GENOMIC DNA]</scope>
    <source>
        <strain evidence="3">AMB6-RJ</strain>
    </source>
</reference>
<dbReference type="EMBL" id="QHCS01000002">
    <property type="protein sequence ID" value="RHX85883.1"/>
    <property type="molecule type" value="Genomic_DNA"/>
</dbReference>
<evidence type="ECO:0000313" key="4">
    <source>
        <dbReference type="Proteomes" id="UP000297422"/>
    </source>
</evidence>
<evidence type="ECO:0000313" key="1">
    <source>
        <dbReference type="EMBL" id="RHX85883.1"/>
    </source>
</evidence>
<keyword evidence="4" id="KW-1185">Reference proteome</keyword>
<reference evidence="2" key="2">
    <citation type="submission" date="2018-10" db="EMBL/GenBank/DDBJ databases">
        <authorList>
            <person name="Vincent A.T."/>
            <person name="Schiettekatte O."/>
            <person name="Bourhy P."/>
            <person name="Veyrier F.J."/>
            <person name="Picardeau M."/>
        </authorList>
    </citation>
    <scope>NUCLEOTIDE SEQUENCE</scope>
    <source>
        <strain evidence="2">201702407</strain>
    </source>
</reference>